<evidence type="ECO:0000313" key="3">
    <source>
        <dbReference type="Proteomes" id="UP001165190"/>
    </source>
</evidence>
<dbReference type="Gene3D" id="2.60.40.10">
    <property type="entry name" value="Immunoglobulins"/>
    <property type="match status" value="1"/>
</dbReference>
<evidence type="ECO:0000313" key="2">
    <source>
        <dbReference type="EMBL" id="GMI96081.1"/>
    </source>
</evidence>
<keyword evidence="3" id="KW-1185">Reference proteome</keyword>
<dbReference type="GO" id="GO:2001070">
    <property type="term" value="F:starch binding"/>
    <property type="evidence" value="ECO:0007669"/>
    <property type="project" value="InterPro"/>
</dbReference>
<dbReference type="InterPro" id="IPR013783">
    <property type="entry name" value="Ig-like_fold"/>
</dbReference>
<sequence length="332" mass="38001">MDSISLRSFHSQCPARKQLRFLPNTAISHSGIYFPFRFPSGINRRRHHYKPLVSAVSATPTREAEKTKEKSPAPGKVLLNICLDHQVQFGELVVISGSAKELGSWNKQVAMSWSERGWVCDFEFDGGQSAEFKFVIVGKDKNVVWETGDNRVLKLPEGGSFGITCHWNSTKEPMKLLPLGSEDYRGRAEAAEVETSPFVGQWQGREHHNREVERKWDTTGLKGLSLKLVEEDKNARNWWRKLDVVRELLLESLEIGELLEALIYSAVYLKWVNTGQIPCFEDGGHHRPNRHAEISRDIFRELEQISCWKDTSPQEVLVIRKIHPLIFLRISS</sequence>
<dbReference type="OrthoDB" id="6123450at2759"/>
<evidence type="ECO:0000259" key="1">
    <source>
        <dbReference type="PROSITE" id="PS51166"/>
    </source>
</evidence>
<proteinExistence type="predicted"/>
<dbReference type="PANTHER" id="PTHR47453:SF1">
    <property type="entry name" value="PHOSPHOGLUCAN, WATER DIKINASE, CHLOROPLASTIC"/>
    <property type="match status" value="1"/>
</dbReference>
<dbReference type="InterPro" id="IPR002044">
    <property type="entry name" value="CBM20"/>
</dbReference>
<comment type="caution">
    <text evidence="2">The sequence shown here is derived from an EMBL/GenBank/DDBJ whole genome shotgun (WGS) entry which is preliminary data.</text>
</comment>
<dbReference type="Pfam" id="PF00686">
    <property type="entry name" value="CBM_20"/>
    <property type="match status" value="1"/>
</dbReference>
<dbReference type="PANTHER" id="PTHR47453">
    <property type="entry name" value="PHOSPHOGLUCAN, WATER DIKINASE, CHLOROPLASTIC"/>
    <property type="match status" value="1"/>
</dbReference>
<accession>A0A9W7MCY0</accession>
<dbReference type="EMBL" id="BSYR01000028">
    <property type="protein sequence ID" value="GMI96081.1"/>
    <property type="molecule type" value="Genomic_DNA"/>
</dbReference>
<feature type="domain" description="CBM20" evidence="1">
    <location>
        <begin position="69"/>
        <end position="169"/>
    </location>
</feature>
<dbReference type="SMART" id="SM01065">
    <property type="entry name" value="CBM_2"/>
    <property type="match status" value="1"/>
</dbReference>
<dbReference type="PROSITE" id="PS51166">
    <property type="entry name" value="CBM20"/>
    <property type="match status" value="1"/>
</dbReference>
<gene>
    <name evidence="2" type="ORF">HRI_003277400</name>
</gene>
<name>A0A9W7MCY0_HIBTR</name>
<organism evidence="2 3">
    <name type="scientific">Hibiscus trionum</name>
    <name type="common">Flower of an hour</name>
    <dbReference type="NCBI Taxonomy" id="183268"/>
    <lineage>
        <taxon>Eukaryota</taxon>
        <taxon>Viridiplantae</taxon>
        <taxon>Streptophyta</taxon>
        <taxon>Embryophyta</taxon>
        <taxon>Tracheophyta</taxon>
        <taxon>Spermatophyta</taxon>
        <taxon>Magnoliopsida</taxon>
        <taxon>eudicotyledons</taxon>
        <taxon>Gunneridae</taxon>
        <taxon>Pentapetalae</taxon>
        <taxon>rosids</taxon>
        <taxon>malvids</taxon>
        <taxon>Malvales</taxon>
        <taxon>Malvaceae</taxon>
        <taxon>Malvoideae</taxon>
        <taxon>Hibiscus</taxon>
    </lineage>
</organism>
<protein>
    <submittedName>
        <fullName evidence="2">PHOSPHOGLUCAN WATER DIKINASE</fullName>
    </submittedName>
</protein>
<dbReference type="Proteomes" id="UP001165190">
    <property type="component" value="Unassembled WGS sequence"/>
</dbReference>
<dbReference type="SUPFAM" id="SSF49452">
    <property type="entry name" value="Starch-binding domain-like"/>
    <property type="match status" value="1"/>
</dbReference>
<reference evidence="2" key="1">
    <citation type="submission" date="2023-05" db="EMBL/GenBank/DDBJ databases">
        <title>Genome and transcriptome analyses reveal genes involved in the formation of fine ridges on petal epidermal cells in Hibiscus trionum.</title>
        <authorList>
            <person name="Koshimizu S."/>
            <person name="Masuda S."/>
            <person name="Ishii T."/>
            <person name="Shirasu K."/>
            <person name="Hoshino A."/>
            <person name="Arita M."/>
        </authorList>
    </citation>
    <scope>NUCLEOTIDE SEQUENCE</scope>
    <source>
        <strain evidence="2">Hamamatsu line</strain>
    </source>
</reference>
<dbReference type="InterPro" id="IPR013784">
    <property type="entry name" value="Carb-bd-like_fold"/>
</dbReference>
<dbReference type="AlphaFoldDB" id="A0A9W7MCY0"/>